<dbReference type="SUPFAM" id="SSF57802">
    <property type="entry name" value="Rubredoxin-like"/>
    <property type="match status" value="1"/>
</dbReference>
<gene>
    <name evidence="2" type="ORF">AMET1_0717</name>
</gene>
<dbReference type="EMBL" id="MRZU01000003">
    <property type="protein sequence ID" value="OUJ19065.1"/>
    <property type="molecule type" value="Genomic_DNA"/>
</dbReference>
<organism evidence="2 3">
    <name type="scientific">Methanonatronarchaeum thermophilum</name>
    <dbReference type="NCBI Taxonomy" id="1927129"/>
    <lineage>
        <taxon>Archaea</taxon>
        <taxon>Methanobacteriati</taxon>
        <taxon>Methanobacteriota</taxon>
        <taxon>Methanonatronarchaeia</taxon>
        <taxon>Methanonatronarchaeales</taxon>
        <taxon>Methanonatronarchaeaceae</taxon>
        <taxon>Methanonatronarchaeum</taxon>
    </lineage>
</organism>
<dbReference type="GO" id="GO:0046872">
    <property type="term" value="F:metal ion binding"/>
    <property type="evidence" value="ECO:0007669"/>
    <property type="project" value="InterPro"/>
</dbReference>
<dbReference type="InterPro" id="IPR012347">
    <property type="entry name" value="Ferritin-like"/>
</dbReference>
<dbReference type="InterPro" id="IPR003251">
    <property type="entry name" value="Rr_diiron-bd_dom"/>
</dbReference>
<reference evidence="2 3" key="1">
    <citation type="submission" date="2016-12" db="EMBL/GenBank/DDBJ databases">
        <title>Discovery of methanogenic haloarchaea.</title>
        <authorList>
            <person name="Sorokin D.Y."/>
            <person name="Makarova K.S."/>
            <person name="Abbas B."/>
            <person name="Ferrer M."/>
            <person name="Golyshin P.N."/>
        </authorList>
    </citation>
    <scope>NUCLEOTIDE SEQUENCE [LARGE SCALE GENOMIC DNA]</scope>
    <source>
        <strain evidence="2">AMET1</strain>
    </source>
</reference>
<accession>A0A1Y3GI04</accession>
<dbReference type="SUPFAM" id="SSF47240">
    <property type="entry name" value="Ferritin-like"/>
    <property type="match status" value="1"/>
</dbReference>
<proteinExistence type="predicted"/>
<dbReference type="Proteomes" id="UP000195137">
    <property type="component" value="Unassembled WGS sequence"/>
</dbReference>
<keyword evidence="3" id="KW-1185">Reference proteome</keyword>
<comment type="caution">
    <text evidence="2">The sequence shown here is derived from an EMBL/GenBank/DDBJ whole genome shotgun (WGS) entry which is preliminary data.</text>
</comment>
<dbReference type="PANTHER" id="PTHR43865">
    <property type="entry name" value="RUBRERYTHRIN-RELATED"/>
    <property type="match status" value="1"/>
</dbReference>
<dbReference type="AlphaFoldDB" id="A0A1Y3GI04"/>
<dbReference type="InterPro" id="IPR052364">
    <property type="entry name" value="Rubrerythrin"/>
</dbReference>
<feature type="domain" description="Rubrerythrin diiron-binding" evidence="1">
    <location>
        <begin position="51"/>
        <end position="165"/>
    </location>
</feature>
<evidence type="ECO:0000259" key="1">
    <source>
        <dbReference type="Pfam" id="PF02915"/>
    </source>
</evidence>
<dbReference type="Gene3D" id="2.20.28.10">
    <property type="match status" value="1"/>
</dbReference>
<dbReference type="PANTHER" id="PTHR43865:SF1">
    <property type="entry name" value="RUBRERYTHRIN-RELATED"/>
    <property type="match status" value="1"/>
</dbReference>
<protein>
    <submittedName>
        <fullName evidence="2">Ferritin-like domain</fullName>
    </submittedName>
</protein>
<evidence type="ECO:0000313" key="2">
    <source>
        <dbReference type="EMBL" id="OUJ19065.1"/>
    </source>
</evidence>
<dbReference type="GO" id="GO:0016491">
    <property type="term" value="F:oxidoreductase activity"/>
    <property type="evidence" value="ECO:0007669"/>
    <property type="project" value="InterPro"/>
</dbReference>
<dbReference type="Gene3D" id="1.20.1260.10">
    <property type="match status" value="1"/>
</dbReference>
<dbReference type="InterPro" id="IPR009078">
    <property type="entry name" value="Ferritin-like_SF"/>
</dbReference>
<dbReference type="Pfam" id="PF02915">
    <property type="entry name" value="Rubrerythrin"/>
    <property type="match status" value="1"/>
</dbReference>
<name>A0A1Y3GI04_9EURY</name>
<evidence type="ECO:0000313" key="3">
    <source>
        <dbReference type="Proteomes" id="UP000195137"/>
    </source>
</evidence>
<sequence>MEYRCNVCGETSLMDGKPGNCPFCGAPEKYVKELDNYDRLMADEVGEVSRKNIKQAIQLEIDNAKFYACAARKTNDENEASVFKRLGKVEAEHAEALAELIDIEEEEIPTFEECYSKATENYKMANKRESKAIEEYRQFAKEAEEPEIEEFFQALAEIEQTHLELSDRKI</sequence>